<organism evidence="1 2">
    <name type="scientific">Brachionus plicatilis</name>
    <name type="common">Marine rotifer</name>
    <name type="synonym">Brachionus muelleri</name>
    <dbReference type="NCBI Taxonomy" id="10195"/>
    <lineage>
        <taxon>Eukaryota</taxon>
        <taxon>Metazoa</taxon>
        <taxon>Spiralia</taxon>
        <taxon>Gnathifera</taxon>
        <taxon>Rotifera</taxon>
        <taxon>Eurotatoria</taxon>
        <taxon>Monogononta</taxon>
        <taxon>Pseudotrocha</taxon>
        <taxon>Ploima</taxon>
        <taxon>Brachionidae</taxon>
        <taxon>Brachionus</taxon>
    </lineage>
</organism>
<name>A0A3M7PEU7_BRAPC</name>
<sequence length="91" mass="10146">MSKHPGVKKTLVELCRIKENKSSSCSMEKSSKELESLLTTFRVSNGKPMAASSLIVNLYFFWPNRGTCSLECKIFTLTLTLDLDLEVVAVT</sequence>
<dbReference type="EMBL" id="REGN01011354">
    <property type="protein sequence ID" value="RMZ97538.1"/>
    <property type="molecule type" value="Genomic_DNA"/>
</dbReference>
<dbReference type="Proteomes" id="UP000276133">
    <property type="component" value="Unassembled WGS sequence"/>
</dbReference>
<evidence type="ECO:0000313" key="1">
    <source>
        <dbReference type="EMBL" id="RMZ97538.1"/>
    </source>
</evidence>
<comment type="caution">
    <text evidence="1">The sequence shown here is derived from an EMBL/GenBank/DDBJ whole genome shotgun (WGS) entry which is preliminary data.</text>
</comment>
<proteinExistence type="predicted"/>
<keyword evidence="2" id="KW-1185">Reference proteome</keyword>
<gene>
    <name evidence="1" type="ORF">BpHYR1_036150</name>
</gene>
<protein>
    <submittedName>
        <fullName evidence="1">Uncharacterized protein</fullName>
    </submittedName>
</protein>
<accession>A0A3M7PEU7</accession>
<evidence type="ECO:0000313" key="2">
    <source>
        <dbReference type="Proteomes" id="UP000276133"/>
    </source>
</evidence>
<reference evidence="1 2" key="1">
    <citation type="journal article" date="2018" name="Sci. Rep.">
        <title>Genomic signatures of local adaptation to the degree of environmental predictability in rotifers.</title>
        <authorList>
            <person name="Franch-Gras L."/>
            <person name="Hahn C."/>
            <person name="Garcia-Roger E.M."/>
            <person name="Carmona M.J."/>
            <person name="Serra M."/>
            <person name="Gomez A."/>
        </authorList>
    </citation>
    <scope>NUCLEOTIDE SEQUENCE [LARGE SCALE GENOMIC DNA]</scope>
    <source>
        <strain evidence="1">HYR1</strain>
    </source>
</reference>
<dbReference type="AlphaFoldDB" id="A0A3M7PEU7"/>